<evidence type="ECO:0000259" key="1">
    <source>
        <dbReference type="Pfam" id="PF12208"/>
    </source>
</evidence>
<name>A0A1T4XTZ3_9BACT</name>
<dbReference type="Gene3D" id="2.30.30.350">
    <property type="entry name" value="mobile metagenome of vibrio cholerae. Integron cassette protein vch_cass4"/>
    <property type="match status" value="1"/>
</dbReference>
<accession>A0A1T4XTZ3</accession>
<dbReference type="Pfam" id="PF12208">
    <property type="entry name" value="DUF3601"/>
    <property type="match status" value="1"/>
</dbReference>
<evidence type="ECO:0000313" key="3">
    <source>
        <dbReference type="Proteomes" id="UP000190774"/>
    </source>
</evidence>
<dbReference type="EMBL" id="FUYE01000005">
    <property type="protein sequence ID" value="SKA93039.1"/>
    <property type="molecule type" value="Genomic_DNA"/>
</dbReference>
<dbReference type="STRING" id="48467.SAMN02745166_02029"/>
<proteinExistence type="predicted"/>
<dbReference type="InterPro" id="IPR022020">
    <property type="entry name" value="DUF3601"/>
</dbReference>
<dbReference type="OrthoDB" id="7597336at2"/>
<evidence type="ECO:0000313" key="2">
    <source>
        <dbReference type="EMBL" id="SKA93039.1"/>
    </source>
</evidence>
<dbReference type="AlphaFoldDB" id="A0A1T4XTZ3"/>
<protein>
    <recommendedName>
        <fullName evidence="1">DUF3601 domain-containing protein</fullName>
    </recommendedName>
</protein>
<dbReference type="Proteomes" id="UP000190774">
    <property type="component" value="Unassembled WGS sequence"/>
</dbReference>
<organism evidence="2 3">
    <name type="scientific">Prosthecobacter debontii</name>
    <dbReference type="NCBI Taxonomy" id="48467"/>
    <lineage>
        <taxon>Bacteria</taxon>
        <taxon>Pseudomonadati</taxon>
        <taxon>Verrucomicrobiota</taxon>
        <taxon>Verrucomicrobiia</taxon>
        <taxon>Verrucomicrobiales</taxon>
        <taxon>Verrucomicrobiaceae</taxon>
        <taxon>Prosthecobacter</taxon>
    </lineage>
</organism>
<sequence>MPNSFTAFSLKPGQIYRVKAAFVDYDRKEHLVGETWRFVRYNFVPYDDGLTLYLEPLNEANGHRVIRLRCAPEDQEAIADHFSDFVEVMNPGSE</sequence>
<gene>
    <name evidence="2" type="ORF">SAMN02745166_02029</name>
</gene>
<reference evidence="3" key="1">
    <citation type="submission" date="2017-02" db="EMBL/GenBank/DDBJ databases">
        <authorList>
            <person name="Varghese N."/>
            <person name="Submissions S."/>
        </authorList>
    </citation>
    <scope>NUCLEOTIDE SEQUENCE [LARGE SCALE GENOMIC DNA]</scope>
    <source>
        <strain evidence="3">ATCC 700200</strain>
    </source>
</reference>
<dbReference type="RefSeq" id="WP_078813236.1">
    <property type="nucleotide sequence ID" value="NZ_FUYE01000005.1"/>
</dbReference>
<feature type="domain" description="DUF3601" evidence="1">
    <location>
        <begin position="13"/>
        <end position="85"/>
    </location>
</feature>
<keyword evidence="3" id="KW-1185">Reference proteome</keyword>